<proteinExistence type="predicted"/>
<gene>
    <name evidence="2" type="ORF">CPZ25_018860</name>
</gene>
<dbReference type="EMBL" id="CP029487">
    <property type="protein sequence ID" value="QCT73287.1"/>
    <property type="molecule type" value="Genomic_DNA"/>
</dbReference>
<dbReference type="Proteomes" id="UP000218387">
    <property type="component" value="Chromosome"/>
</dbReference>
<keyword evidence="1" id="KW-0732">Signal</keyword>
<protein>
    <recommendedName>
        <fullName evidence="4">Lipoprotein</fullName>
    </recommendedName>
</protein>
<dbReference type="KEGG" id="emt:CPZ25_018860"/>
<evidence type="ECO:0000256" key="1">
    <source>
        <dbReference type="SAM" id="SignalP"/>
    </source>
</evidence>
<evidence type="ECO:0008006" key="4">
    <source>
        <dbReference type="Google" id="ProtNLM"/>
    </source>
</evidence>
<sequence length="172" mass="19706">MKKKLLAALVLLSVCCLSLLGCSAEEDKGEEIPLSERSIEEQVQNNRSVIFKEYDNIKAFRAVYQNDLRSMNGLVDPKKYDIVLINLEYEYPQIHARESSKVTATYKKIDKDKYVLKYYDSFEAYGALKESDLAALNESVRDQGATYKPTIAELVPEQENIRAYYEKVDGEI</sequence>
<name>A0A4P9CCD4_EUBML</name>
<accession>A0A4P9CCD4</accession>
<keyword evidence="3" id="KW-1185">Reference proteome</keyword>
<reference evidence="2 3" key="1">
    <citation type="submission" date="2018-05" db="EMBL/GenBank/DDBJ databases">
        <title>Genome comparison of Eubacterium sp.</title>
        <authorList>
            <person name="Feng Y."/>
            <person name="Sanchez-Andrea I."/>
            <person name="Stams A.J.M."/>
            <person name="De Vos W.M."/>
        </authorList>
    </citation>
    <scope>NUCLEOTIDE SEQUENCE [LARGE SCALE GENOMIC DNA]</scope>
    <source>
        <strain evidence="2 3">YI</strain>
    </source>
</reference>
<dbReference type="RefSeq" id="WP_074616656.1">
    <property type="nucleotide sequence ID" value="NZ_CP029487.1"/>
</dbReference>
<organism evidence="2 3">
    <name type="scientific">Eubacterium maltosivorans</name>
    <dbReference type="NCBI Taxonomy" id="2041044"/>
    <lineage>
        <taxon>Bacteria</taxon>
        <taxon>Bacillati</taxon>
        <taxon>Bacillota</taxon>
        <taxon>Clostridia</taxon>
        <taxon>Eubacteriales</taxon>
        <taxon>Eubacteriaceae</taxon>
        <taxon>Eubacterium</taxon>
    </lineage>
</organism>
<evidence type="ECO:0000313" key="3">
    <source>
        <dbReference type="Proteomes" id="UP000218387"/>
    </source>
</evidence>
<dbReference type="AlphaFoldDB" id="A0A4P9CCD4"/>
<feature type="signal peptide" evidence="1">
    <location>
        <begin position="1"/>
        <end position="24"/>
    </location>
</feature>
<feature type="chain" id="PRO_5020413048" description="Lipoprotein" evidence="1">
    <location>
        <begin position="25"/>
        <end position="172"/>
    </location>
</feature>
<evidence type="ECO:0000313" key="2">
    <source>
        <dbReference type="EMBL" id="QCT73287.1"/>
    </source>
</evidence>
<dbReference type="PROSITE" id="PS51257">
    <property type="entry name" value="PROKAR_LIPOPROTEIN"/>
    <property type="match status" value="1"/>
</dbReference>